<accession>A0A177B811</accession>
<comment type="caution">
    <text evidence="2">The sequence shown here is derived from an EMBL/GenBank/DDBJ whole genome shotgun (WGS) entry which is preliminary data.</text>
</comment>
<dbReference type="PANTHER" id="PTHR23071:SF1">
    <property type="entry name" value="GPI ETHANOLAMINE PHOSPHATE TRANSFERASE 3"/>
    <property type="match status" value="1"/>
</dbReference>
<dbReference type="SUPFAM" id="SSF53649">
    <property type="entry name" value="Alkaline phosphatase-like"/>
    <property type="match status" value="1"/>
</dbReference>
<evidence type="ECO:0000313" key="2">
    <source>
        <dbReference type="EMBL" id="OAF70396.1"/>
    </source>
</evidence>
<dbReference type="AlphaFoldDB" id="A0A177B811"/>
<dbReference type="InterPro" id="IPR002591">
    <property type="entry name" value="Phosphodiest/P_Trfase"/>
</dbReference>
<gene>
    <name evidence="2" type="ORF">A3Q56_01828</name>
</gene>
<evidence type="ECO:0008006" key="4">
    <source>
        <dbReference type="Google" id="ProtNLM"/>
    </source>
</evidence>
<dbReference type="Gene3D" id="3.40.720.10">
    <property type="entry name" value="Alkaline Phosphatase, subunit A"/>
    <property type="match status" value="1"/>
</dbReference>
<dbReference type="GO" id="GO:0051377">
    <property type="term" value="F:mannose-ethanolamine phosphotransferase activity"/>
    <property type="evidence" value="ECO:0007669"/>
    <property type="project" value="TreeGrafter"/>
</dbReference>
<dbReference type="GO" id="GO:0006506">
    <property type="term" value="P:GPI anchor biosynthetic process"/>
    <property type="evidence" value="ECO:0007669"/>
    <property type="project" value="InterPro"/>
</dbReference>
<protein>
    <recommendedName>
        <fullName evidence="4">GPI ethanolamine phosphate transferase 2</fullName>
    </recommendedName>
</protein>
<dbReference type="EMBL" id="LWCA01000153">
    <property type="protein sequence ID" value="OAF70396.1"/>
    <property type="molecule type" value="Genomic_DNA"/>
</dbReference>
<dbReference type="InterPro" id="IPR039524">
    <property type="entry name" value="PIGO/GPI13"/>
</dbReference>
<sequence length="420" mass="49091">MENKTKTLPFMFELENNNIGVLFNTLYYPPTYTYAGIKSFMTGTLPSIDDLLRNTGIIDMEMPQNILSMYKKLFSKFVLFGNQDWIKYFPNLFKYTQFSDYYDVKNYKMVDDAMMEDIFNTSKTDEWQVMCIHFCGLDHIGHGYGGNVEMIDEKLKEMDQFFKQLWNIIHSNTESDKPPLFVVFGDHGMSKTGSHGANSLYEIEAATYIFSKAFSTRGVVSLNHHLPLRVKSVDLTSFMSMMGTGQIQPFNSFGLIPEIFEKISKPVDWFKYVGLNCMVIFQHFQRFFSKNDMFITNVREDLKSWKSEMKLISKNPNKTIDKKLVQRIYHRSKTMQEFLLETFIGYSYFYMIFSVVVILMRSPQITVDRILEGLLINQIEKNLIFSTSIFLIVKGWNLAKQLTLRLKLSVMMLMTFPPLL</sequence>
<organism evidence="2 3">
    <name type="scientific">Intoshia linei</name>
    <dbReference type="NCBI Taxonomy" id="1819745"/>
    <lineage>
        <taxon>Eukaryota</taxon>
        <taxon>Metazoa</taxon>
        <taxon>Spiralia</taxon>
        <taxon>Lophotrochozoa</taxon>
        <taxon>Mesozoa</taxon>
        <taxon>Orthonectida</taxon>
        <taxon>Rhopaluridae</taxon>
        <taxon>Intoshia</taxon>
    </lineage>
</organism>
<dbReference type="PANTHER" id="PTHR23071">
    <property type="entry name" value="PHOSPHATIDYLINOSITOL GLYCAN"/>
    <property type="match status" value="1"/>
</dbReference>
<keyword evidence="1" id="KW-0472">Membrane</keyword>
<dbReference type="OrthoDB" id="272139at2759"/>
<dbReference type="GO" id="GO:0005789">
    <property type="term" value="C:endoplasmic reticulum membrane"/>
    <property type="evidence" value="ECO:0007669"/>
    <property type="project" value="TreeGrafter"/>
</dbReference>
<evidence type="ECO:0000313" key="3">
    <source>
        <dbReference type="Proteomes" id="UP000078046"/>
    </source>
</evidence>
<name>A0A177B811_9BILA</name>
<feature type="transmembrane region" description="Helical" evidence="1">
    <location>
        <begin position="338"/>
        <end position="362"/>
    </location>
</feature>
<dbReference type="Proteomes" id="UP000078046">
    <property type="component" value="Unassembled WGS sequence"/>
</dbReference>
<dbReference type="InterPro" id="IPR017850">
    <property type="entry name" value="Alkaline_phosphatase_core_sf"/>
</dbReference>
<keyword evidence="1" id="KW-0812">Transmembrane</keyword>
<keyword evidence="3" id="KW-1185">Reference proteome</keyword>
<dbReference type="Pfam" id="PF01663">
    <property type="entry name" value="Phosphodiest"/>
    <property type="match status" value="1"/>
</dbReference>
<proteinExistence type="predicted"/>
<evidence type="ECO:0000256" key="1">
    <source>
        <dbReference type="SAM" id="Phobius"/>
    </source>
</evidence>
<reference evidence="2 3" key="1">
    <citation type="submission" date="2016-04" db="EMBL/GenBank/DDBJ databases">
        <title>The genome of Intoshia linei affirms orthonectids as highly simplified spiralians.</title>
        <authorList>
            <person name="Mikhailov K.V."/>
            <person name="Slusarev G.S."/>
            <person name="Nikitin M.A."/>
            <person name="Logacheva M.D."/>
            <person name="Penin A."/>
            <person name="Aleoshin V."/>
            <person name="Panchin Y.V."/>
        </authorList>
    </citation>
    <scope>NUCLEOTIDE SEQUENCE [LARGE SCALE GENOMIC DNA]</scope>
    <source>
        <strain evidence="2">Intl2013</strain>
        <tissue evidence="2">Whole animal</tissue>
    </source>
</reference>
<keyword evidence="1" id="KW-1133">Transmembrane helix</keyword>